<evidence type="ECO:0000256" key="1">
    <source>
        <dbReference type="SAM" id="Phobius"/>
    </source>
</evidence>
<comment type="caution">
    <text evidence="3">The sequence shown here is derived from an EMBL/GenBank/DDBJ whole genome shotgun (WGS) entry which is preliminary data.</text>
</comment>
<reference evidence="3" key="1">
    <citation type="submission" date="2021-01" db="EMBL/GenBank/DDBJ databases">
        <title>Whole genome shotgun sequence of Actinoplanes rishiriensis NBRC 108556.</title>
        <authorList>
            <person name="Komaki H."/>
            <person name="Tamura T."/>
        </authorList>
    </citation>
    <scope>NUCLEOTIDE SEQUENCE</scope>
    <source>
        <strain evidence="3">NBRC 108556</strain>
    </source>
</reference>
<proteinExistence type="predicted"/>
<feature type="transmembrane region" description="Helical" evidence="1">
    <location>
        <begin position="169"/>
        <end position="188"/>
    </location>
</feature>
<keyword evidence="4" id="KW-1185">Reference proteome</keyword>
<feature type="transmembrane region" description="Helical" evidence="1">
    <location>
        <begin position="310"/>
        <end position="327"/>
    </location>
</feature>
<sequence length="362" mass="40069">MQPDRDRYFDTLRAVAIVRVILFHAFPFAALELIFPSMGVMFALGGSLMVRSLDRNAPRAVVNRIRRLLPALWVMALILVPVMLHHGWSDRPSWPRLLLWIIPIADPPASEFGWSAAGVLWYLVTYLWLVLLSPLLLRLYRRWNLPTVLLPLFGLLLLTAYPATFGDTAGWVVQNVLAYGTCWVLGMAHREGDLAKLKPALVIGIALACVTGGLGWAYTHPGENGVDLTGLPVAYAIYSIGFVLALLRWSPSMAWLGRVRPVDGFVSMVNNRAVTVYLWHNVAITFAVALFDPLKLWRIPTQGLEYLADFSLAMAALAVAVLALGWVEDLAARRRPRISPFVKRVGYPPARGRASVPVTAAG</sequence>
<dbReference type="RefSeq" id="WP_203790079.1">
    <property type="nucleotide sequence ID" value="NZ_BOMV01000102.1"/>
</dbReference>
<feature type="transmembrane region" description="Helical" evidence="1">
    <location>
        <begin position="20"/>
        <end position="48"/>
    </location>
</feature>
<name>A0A919K793_9ACTN</name>
<feature type="transmembrane region" description="Helical" evidence="1">
    <location>
        <begin position="230"/>
        <end position="249"/>
    </location>
</feature>
<feature type="transmembrane region" description="Helical" evidence="1">
    <location>
        <begin position="200"/>
        <end position="218"/>
    </location>
</feature>
<feature type="domain" description="Acyltransferase 3" evidence="2">
    <location>
        <begin position="7"/>
        <end position="326"/>
    </location>
</feature>
<dbReference type="GO" id="GO:0016747">
    <property type="term" value="F:acyltransferase activity, transferring groups other than amino-acyl groups"/>
    <property type="evidence" value="ECO:0007669"/>
    <property type="project" value="InterPro"/>
</dbReference>
<protein>
    <submittedName>
        <fullName evidence="3">Integral membrane transferase</fullName>
    </submittedName>
</protein>
<evidence type="ECO:0000313" key="4">
    <source>
        <dbReference type="Proteomes" id="UP000636960"/>
    </source>
</evidence>
<keyword evidence="1" id="KW-0812">Transmembrane</keyword>
<feature type="transmembrane region" description="Helical" evidence="1">
    <location>
        <begin position="68"/>
        <end position="88"/>
    </location>
</feature>
<dbReference type="EMBL" id="BOMV01000102">
    <property type="protein sequence ID" value="GIF01369.1"/>
    <property type="molecule type" value="Genomic_DNA"/>
</dbReference>
<accession>A0A919K793</accession>
<evidence type="ECO:0000313" key="3">
    <source>
        <dbReference type="EMBL" id="GIF01369.1"/>
    </source>
</evidence>
<feature type="transmembrane region" description="Helical" evidence="1">
    <location>
        <begin position="112"/>
        <end position="131"/>
    </location>
</feature>
<feature type="transmembrane region" description="Helical" evidence="1">
    <location>
        <begin position="269"/>
        <end position="290"/>
    </location>
</feature>
<gene>
    <name evidence="3" type="ORF">Ari01nite_88330</name>
</gene>
<dbReference type="AlphaFoldDB" id="A0A919K793"/>
<evidence type="ECO:0000259" key="2">
    <source>
        <dbReference type="Pfam" id="PF01757"/>
    </source>
</evidence>
<keyword evidence="1" id="KW-0472">Membrane</keyword>
<keyword evidence="1" id="KW-1133">Transmembrane helix</keyword>
<dbReference type="InterPro" id="IPR002656">
    <property type="entry name" value="Acyl_transf_3_dom"/>
</dbReference>
<organism evidence="3 4">
    <name type="scientific">Paractinoplanes rishiriensis</name>
    <dbReference type="NCBI Taxonomy" id="1050105"/>
    <lineage>
        <taxon>Bacteria</taxon>
        <taxon>Bacillati</taxon>
        <taxon>Actinomycetota</taxon>
        <taxon>Actinomycetes</taxon>
        <taxon>Micromonosporales</taxon>
        <taxon>Micromonosporaceae</taxon>
        <taxon>Paractinoplanes</taxon>
    </lineage>
</organism>
<dbReference type="Proteomes" id="UP000636960">
    <property type="component" value="Unassembled WGS sequence"/>
</dbReference>
<dbReference type="Pfam" id="PF01757">
    <property type="entry name" value="Acyl_transf_3"/>
    <property type="match status" value="1"/>
</dbReference>
<feature type="transmembrane region" description="Helical" evidence="1">
    <location>
        <begin position="143"/>
        <end position="163"/>
    </location>
</feature>
<keyword evidence="3" id="KW-0808">Transferase</keyword>